<evidence type="ECO:0000256" key="6">
    <source>
        <dbReference type="PROSITE-ProRule" id="PRU00259"/>
    </source>
</evidence>
<evidence type="ECO:0000256" key="5">
    <source>
        <dbReference type="ARBA" id="ARBA00022949"/>
    </source>
</evidence>
<dbReference type="Ensembl" id="ENSNFUT00015053904.1">
    <property type="protein sequence ID" value="ENSNFUP00015051691.1"/>
    <property type="gene ID" value="ENSNFUG00015024184.1"/>
</dbReference>
<evidence type="ECO:0000256" key="7">
    <source>
        <dbReference type="SAM" id="MobiDB-lite"/>
    </source>
</evidence>
<feature type="repeat" description="ARM" evidence="6">
    <location>
        <begin position="429"/>
        <end position="472"/>
    </location>
</feature>
<feature type="compositionally biased region" description="Polar residues" evidence="7">
    <location>
        <begin position="269"/>
        <end position="283"/>
    </location>
</feature>
<evidence type="ECO:0000256" key="4">
    <source>
        <dbReference type="ARBA" id="ARBA00022889"/>
    </source>
</evidence>
<dbReference type="GeneTree" id="ENSGT00940000159515"/>
<dbReference type="Pfam" id="PF00514">
    <property type="entry name" value="Arm"/>
    <property type="match status" value="2"/>
</dbReference>
<dbReference type="GO" id="GO:0098609">
    <property type="term" value="P:cell-cell adhesion"/>
    <property type="evidence" value="ECO:0007669"/>
    <property type="project" value="InterPro"/>
</dbReference>
<keyword evidence="4" id="KW-0130">Cell adhesion</keyword>
<evidence type="ECO:0000256" key="1">
    <source>
        <dbReference type="ARBA" id="ARBA00004282"/>
    </source>
</evidence>
<evidence type="ECO:0000313" key="8">
    <source>
        <dbReference type="Ensembl" id="ENSNFUP00015051691.1"/>
    </source>
</evidence>
<comment type="similarity">
    <text evidence="2">Belongs to the beta-catenin family.</text>
</comment>
<keyword evidence="5" id="KW-0965">Cell junction</keyword>
<gene>
    <name evidence="8" type="primary">PKP3</name>
    <name evidence="8" type="synonym">pkp3a</name>
</gene>
<protein>
    <submittedName>
        <fullName evidence="8">Plakophilin 3a</fullName>
    </submittedName>
</protein>
<dbReference type="GO" id="GO:0005634">
    <property type="term" value="C:nucleus"/>
    <property type="evidence" value="ECO:0007669"/>
    <property type="project" value="TreeGrafter"/>
</dbReference>
<dbReference type="InterPro" id="IPR028435">
    <property type="entry name" value="Plakophilin/d_Catenin"/>
</dbReference>
<reference evidence="8" key="3">
    <citation type="submission" date="2025-09" db="UniProtKB">
        <authorList>
            <consortium name="Ensembl"/>
        </authorList>
    </citation>
    <scope>IDENTIFICATION</scope>
</reference>
<dbReference type="SMART" id="SM00185">
    <property type="entry name" value="ARM"/>
    <property type="match status" value="4"/>
</dbReference>
<dbReference type="InterPro" id="IPR000225">
    <property type="entry name" value="Armadillo"/>
</dbReference>
<dbReference type="AlphaFoldDB" id="A0A8C6Q2E8"/>
<comment type="subcellular location">
    <subcellularLocation>
        <location evidence="1">Cell junction</location>
    </subcellularLocation>
</comment>
<proteinExistence type="inferred from homology"/>
<feature type="compositionally biased region" description="Polar residues" evidence="7">
    <location>
        <begin position="23"/>
        <end position="32"/>
    </location>
</feature>
<dbReference type="Gene3D" id="1.25.10.10">
    <property type="entry name" value="Leucine-rich Repeat Variant"/>
    <property type="match status" value="1"/>
</dbReference>
<dbReference type="GO" id="GO:0005912">
    <property type="term" value="C:adherens junction"/>
    <property type="evidence" value="ECO:0007669"/>
    <property type="project" value="TreeGrafter"/>
</dbReference>
<evidence type="ECO:0000313" key="9">
    <source>
        <dbReference type="Proteomes" id="UP000694548"/>
    </source>
</evidence>
<evidence type="ECO:0000256" key="2">
    <source>
        <dbReference type="ARBA" id="ARBA00005462"/>
    </source>
</evidence>
<dbReference type="GO" id="GO:0005737">
    <property type="term" value="C:cytoplasm"/>
    <property type="evidence" value="ECO:0007669"/>
    <property type="project" value="TreeGrafter"/>
</dbReference>
<dbReference type="PANTHER" id="PTHR10372:SF1">
    <property type="entry name" value="PLAKOPHILIN-3"/>
    <property type="match status" value="1"/>
</dbReference>
<feature type="region of interest" description="Disordered" evidence="7">
    <location>
        <begin position="23"/>
        <end position="75"/>
    </location>
</feature>
<feature type="compositionally biased region" description="Polar residues" evidence="7">
    <location>
        <begin position="57"/>
        <end position="75"/>
    </location>
</feature>
<dbReference type="SUPFAM" id="SSF48371">
    <property type="entry name" value="ARM repeat"/>
    <property type="match status" value="1"/>
</dbReference>
<dbReference type="PROSITE" id="PS50176">
    <property type="entry name" value="ARM_REPEAT"/>
    <property type="match status" value="2"/>
</dbReference>
<organism evidence="8 9">
    <name type="scientific">Nothobranchius furzeri</name>
    <name type="common">Turquoise killifish</name>
    <dbReference type="NCBI Taxonomy" id="105023"/>
    <lineage>
        <taxon>Eukaryota</taxon>
        <taxon>Metazoa</taxon>
        <taxon>Chordata</taxon>
        <taxon>Craniata</taxon>
        <taxon>Vertebrata</taxon>
        <taxon>Euteleostomi</taxon>
        <taxon>Actinopterygii</taxon>
        <taxon>Neopterygii</taxon>
        <taxon>Teleostei</taxon>
        <taxon>Neoteleostei</taxon>
        <taxon>Acanthomorphata</taxon>
        <taxon>Ovalentaria</taxon>
        <taxon>Atherinomorphae</taxon>
        <taxon>Cyprinodontiformes</taxon>
        <taxon>Nothobranchiidae</taxon>
        <taxon>Nothobranchius</taxon>
    </lineage>
</organism>
<sequence>MSALVSESVFFSTLQPNTSVTTYGLPSDSQLENGGAADKQQRVQQQIQMRLAEKSTLPRQNGSSTHYAMSDYGGSSTTKYNTYNPNFSSKSSYMYTSSSKAMGPRATVKRDFSSRSAAPDISQFQRMSMGVGGGGGGGYYQEGIQMGGYQGVVRQPSRMDHDAISMHSVKNLSSVNPWMMDGSDAGSLISERDATYARHTQSAANGFSSQMSQVRQGGGAISQQSIRTTLPRGAGMMGGGAENFQQQLSFKGPAHRTISRITNRNRTSVGSMSGNLMTSSASNMGGGDRVDRGFMSGSQSNLAMQRQGNLSRSMSIRSMQSVGRGADIFGDFDPDEEMLQGFSGIDIFKAVEYLSDPDPSFQSLGAAFIQHECYNTKESKDEVREHGGIPELVKLFSSDNQEVRRFATGAARNLIYENAENKAHLIGNGGIAELVKALKIKDDNELAKNITGILWNLSAKEEFKKKLAEETLDDLTNSILVPLTTFDEDKMDVNPFQETPSNSEIFLNSTGCLRNLSSGKDSVRKKMRETRNLVDSLVRYTKFALLKNLIEEKGMENTMCILRNLSYQLYSDLPPSLDARLNGNTRDQGKQTQTSTVGCFTPRSKKAQKKSDTRLVEIIKEPKDVEWLCNTKILSLYLEVLRECEINSTVREATLGALQNITSGDSKWASVLSSWLVKKEQKSMYTLLDLTRGERDSELRPLTGLFNNLSRKDYDNFDKAAIKTLLNKLPEDATKRKGNSSEVAVNILATLNNVVVGNIDGARNVLAASGLEKLMTLKKEHGSSADGIKIARAAATVLSNMYVYKQLRSQLLKSYEKDDFKVDDQN</sequence>
<keyword evidence="3" id="KW-0677">Repeat</keyword>
<keyword evidence="9" id="KW-1185">Reference proteome</keyword>
<reference evidence="8" key="2">
    <citation type="submission" date="2025-08" db="UniProtKB">
        <authorList>
            <consortium name="Ensembl"/>
        </authorList>
    </citation>
    <scope>IDENTIFICATION</scope>
</reference>
<dbReference type="InterPro" id="IPR011989">
    <property type="entry name" value="ARM-like"/>
</dbReference>
<feature type="region of interest" description="Disordered" evidence="7">
    <location>
        <begin position="266"/>
        <end position="285"/>
    </location>
</feature>
<dbReference type="InterPro" id="IPR016024">
    <property type="entry name" value="ARM-type_fold"/>
</dbReference>
<dbReference type="PANTHER" id="PTHR10372">
    <property type="entry name" value="PLAKOPHILLIN-RELATED"/>
    <property type="match status" value="1"/>
</dbReference>
<dbReference type="GO" id="GO:0005886">
    <property type="term" value="C:plasma membrane"/>
    <property type="evidence" value="ECO:0007669"/>
    <property type="project" value="TreeGrafter"/>
</dbReference>
<dbReference type="OrthoDB" id="3245100at2759"/>
<name>A0A8C6Q2E8_NOTFU</name>
<reference evidence="8" key="1">
    <citation type="submission" date="2014-08" db="EMBL/GenBank/DDBJ databases">
        <authorList>
            <person name="Senf B."/>
            <person name="Petzold A."/>
            <person name="Downie B.R."/>
            <person name="Koch P."/>
            <person name="Platzer M."/>
        </authorList>
    </citation>
    <scope>NUCLEOTIDE SEQUENCE [LARGE SCALE GENOMIC DNA]</scope>
    <source>
        <strain evidence="8">GRZ</strain>
    </source>
</reference>
<evidence type="ECO:0000256" key="3">
    <source>
        <dbReference type="ARBA" id="ARBA00022737"/>
    </source>
</evidence>
<feature type="repeat" description="ARM" evidence="6">
    <location>
        <begin position="387"/>
        <end position="429"/>
    </location>
</feature>
<dbReference type="Proteomes" id="UP000694548">
    <property type="component" value="Chromosome sgr13"/>
</dbReference>
<accession>A0A8C6Q2E8</accession>